<keyword evidence="2" id="KW-1185">Reference proteome</keyword>
<organism evidence="1 2">
    <name type="scientific">Gossypium arboreum</name>
    <name type="common">Tree cotton</name>
    <name type="synonym">Gossypium nanking</name>
    <dbReference type="NCBI Taxonomy" id="29729"/>
    <lineage>
        <taxon>Eukaryota</taxon>
        <taxon>Viridiplantae</taxon>
        <taxon>Streptophyta</taxon>
        <taxon>Embryophyta</taxon>
        <taxon>Tracheophyta</taxon>
        <taxon>Spermatophyta</taxon>
        <taxon>Magnoliopsida</taxon>
        <taxon>eudicotyledons</taxon>
        <taxon>Gunneridae</taxon>
        <taxon>Pentapetalae</taxon>
        <taxon>rosids</taxon>
        <taxon>malvids</taxon>
        <taxon>Malvales</taxon>
        <taxon>Malvaceae</taxon>
        <taxon>Malvoideae</taxon>
        <taxon>Gossypium</taxon>
    </lineage>
</organism>
<dbReference type="AlphaFoldDB" id="A0A0B0MTP0"/>
<sequence length="112" mass="12729">MPMPCSKHGFTLAHISRLMPCPRQGLTLALISMSMPCSKRGLTLAHITLVSRHGYPIYSYDSTRSFNTSNLVMHIHNKTGHFMQYQLLMHNNNGIVIITCNLPHYTKYGRLV</sequence>
<protein>
    <submittedName>
        <fullName evidence="1">Bifunctional GlmU</fullName>
    </submittedName>
</protein>
<evidence type="ECO:0000313" key="2">
    <source>
        <dbReference type="Proteomes" id="UP000032142"/>
    </source>
</evidence>
<evidence type="ECO:0000313" key="1">
    <source>
        <dbReference type="EMBL" id="KHG03737.1"/>
    </source>
</evidence>
<gene>
    <name evidence="1" type="ORF">F383_27840</name>
</gene>
<reference evidence="2" key="1">
    <citation type="submission" date="2014-09" db="EMBL/GenBank/DDBJ databases">
        <authorList>
            <person name="Mudge J."/>
            <person name="Ramaraj T."/>
            <person name="Lindquist I.E."/>
            <person name="Bharti A.K."/>
            <person name="Sundararajan A."/>
            <person name="Cameron C.T."/>
            <person name="Woodward J.E."/>
            <person name="May G.D."/>
            <person name="Brubaker C."/>
            <person name="Broadhvest J."/>
            <person name="Wilkins T.A."/>
        </authorList>
    </citation>
    <scope>NUCLEOTIDE SEQUENCE</scope>
    <source>
        <strain evidence="2">cv. AKA8401</strain>
    </source>
</reference>
<name>A0A0B0MTP0_GOSAR</name>
<comment type="caution">
    <text evidence="1">The sequence shown here is derived from an EMBL/GenBank/DDBJ whole genome shotgun (WGS) entry which is preliminary data.</text>
</comment>
<dbReference type="Proteomes" id="UP000032142">
    <property type="component" value="Unassembled WGS sequence"/>
</dbReference>
<proteinExistence type="predicted"/>
<accession>A0A0B0MTP0</accession>
<dbReference type="EMBL" id="JRRC01381729">
    <property type="protein sequence ID" value="KHG03737.1"/>
    <property type="molecule type" value="Genomic_DNA"/>
</dbReference>